<evidence type="ECO:0000259" key="1">
    <source>
        <dbReference type="Pfam" id="PF24038"/>
    </source>
</evidence>
<dbReference type="Pfam" id="PF24038">
    <property type="entry name" value="DUF7347"/>
    <property type="match status" value="1"/>
</dbReference>
<dbReference type="OrthoDB" id="8482at2157"/>
<organism evidence="3 4">
    <name type="scientific">Halorubrum sodomense</name>
    <dbReference type="NCBI Taxonomy" id="35743"/>
    <lineage>
        <taxon>Archaea</taxon>
        <taxon>Methanobacteriati</taxon>
        <taxon>Methanobacteriota</taxon>
        <taxon>Stenosarchaea group</taxon>
        <taxon>Halobacteria</taxon>
        <taxon>Halobacteriales</taxon>
        <taxon>Haloferacaceae</taxon>
        <taxon>Halorubrum</taxon>
    </lineage>
</organism>
<dbReference type="Gene3D" id="1.10.10.10">
    <property type="entry name" value="Winged helix-like DNA-binding domain superfamily/Winged helix DNA-binding domain"/>
    <property type="match status" value="1"/>
</dbReference>
<evidence type="ECO:0000259" key="2">
    <source>
        <dbReference type="Pfam" id="PF24042"/>
    </source>
</evidence>
<dbReference type="InterPro" id="IPR011991">
    <property type="entry name" value="ArsR-like_HTH"/>
</dbReference>
<dbReference type="Pfam" id="PF24042">
    <property type="entry name" value="DUF7351"/>
    <property type="match status" value="1"/>
</dbReference>
<dbReference type="InterPro" id="IPR055771">
    <property type="entry name" value="DUF7347"/>
</dbReference>
<dbReference type="InterPro" id="IPR036390">
    <property type="entry name" value="WH_DNA-bd_sf"/>
</dbReference>
<dbReference type="Proteomes" id="UP000198932">
    <property type="component" value="Unassembled WGS sequence"/>
</dbReference>
<keyword evidence="4" id="KW-1185">Reference proteome</keyword>
<protein>
    <submittedName>
        <fullName evidence="3">Helix-turn-helix domain-containing protein</fullName>
    </submittedName>
</protein>
<name>A0A1I6GDG3_HALSD</name>
<feature type="domain" description="DUF7347" evidence="1">
    <location>
        <begin position="15"/>
        <end position="90"/>
    </location>
</feature>
<evidence type="ECO:0000313" key="3">
    <source>
        <dbReference type="EMBL" id="SFR40243.1"/>
    </source>
</evidence>
<dbReference type="CDD" id="cd00090">
    <property type="entry name" value="HTH_ARSR"/>
    <property type="match status" value="1"/>
</dbReference>
<evidence type="ECO:0000313" key="4">
    <source>
        <dbReference type="Proteomes" id="UP000198932"/>
    </source>
</evidence>
<sequence length="296" mass="32542">MTSDGFLTDSGVELERAFGLVASDTRIEILRALWDVRVSDGEGASFSELRERVGVSDGGRFNYHLGKLVPEFVRKREERYSLTHTGAKLIGDAVSGAYTETDGPSVRQAAVGDCHISDCDGSTTVEYRDGELRFGCDTCDRRPDAVPVPPIVVESNDADDVPVVGSRFSMLTVERTNRGFCHLCDGPIEQTVARFHPDFEPDLDGSVDVIHECRACGEWRRSGARGTLIGHPATVSLLYDAGIDYRAVPHWEQTWLNEATERVVDEDPVRVAVTAPIGGTEHRFTLDGSLDVVDWE</sequence>
<dbReference type="RefSeq" id="WP_092921276.1">
    <property type="nucleotide sequence ID" value="NZ_FOYN01000002.1"/>
</dbReference>
<dbReference type="EMBL" id="FOYN01000002">
    <property type="protein sequence ID" value="SFR40243.1"/>
    <property type="molecule type" value="Genomic_DNA"/>
</dbReference>
<feature type="domain" description="DUF7351" evidence="2">
    <location>
        <begin position="117"/>
        <end position="292"/>
    </location>
</feature>
<dbReference type="AlphaFoldDB" id="A0A1I6GDG3"/>
<proteinExistence type="predicted"/>
<dbReference type="SUPFAM" id="SSF46785">
    <property type="entry name" value="Winged helix' DNA-binding domain"/>
    <property type="match status" value="1"/>
</dbReference>
<reference evidence="4" key="1">
    <citation type="submission" date="2016-10" db="EMBL/GenBank/DDBJ databases">
        <authorList>
            <person name="Varghese N."/>
            <person name="Submissions S."/>
        </authorList>
    </citation>
    <scope>NUCLEOTIDE SEQUENCE [LARGE SCALE GENOMIC DNA]</scope>
    <source>
        <strain evidence="4">RD 26</strain>
    </source>
</reference>
<dbReference type="InterPro" id="IPR055775">
    <property type="entry name" value="DUF7351"/>
</dbReference>
<gene>
    <name evidence="3" type="ORF">SAMN04487937_1904</name>
</gene>
<accession>A0A1I6GDG3</accession>
<dbReference type="InterPro" id="IPR036388">
    <property type="entry name" value="WH-like_DNA-bd_sf"/>
</dbReference>